<evidence type="ECO:0000313" key="2">
    <source>
        <dbReference type="EMBL" id="CAI2359804.1"/>
    </source>
</evidence>
<accession>A0AAD1X3X7</accession>
<dbReference type="AlphaFoldDB" id="A0AAD1X3X7"/>
<evidence type="ECO:0000256" key="1">
    <source>
        <dbReference type="SAM" id="MobiDB-lite"/>
    </source>
</evidence>
<organism evidence="2 3">
    <name type="scientific">Euplotes crassus</name>
    <dbReference type="NCBI Taxonomy" id="5936"/>
    <lineage>
        <taxon>Eukaryota</taxon>
        <taxon>Sar</taxon>
        <taxon>Alveolata</taxon>
        <taxon>Ciliophora</taxon>
        <taxon>Intramacronucleata</taxon>
        <taxon>Spirotrichea</taxon>
        <taxon>Hypotrichia</taxon>
        <taxon>Euplotida</taxon>
        <taxon>Euplotidae</taxon>
        <taxon>Moneuplotes</taxon>
    </lineage>
</organism>
<name>A0AAD1X3X7_EUPCR</name>
<reference evidence="2" key="1">
    <citation type="submission" date="2023-07" db="EMBL/GenBank/DDBJ databases">
        <authorList>
            <consortium name="AG Swart"/>
            <person name="Singh M."/>
            <person name="Singh A."/>
            <person name="Seah K."/>
            <person name="Emmerich C."/>
        </authorList>
    </citation>
    <scope>NUCLEOTIDE SEQUENCE</scope>
    <source>
        <strain evidence="2">DP1</strain>
    </source>
</reference>
<comment type="caution">
    <text evidence="2">The sequence shown here is derived from an EMBL/GenBank/DDBJ whole genome shotgun (WGS) entry which is preliminary data.</text>
</comment>
<feature type="region of interest" description="Disordered" evidence="1">
    <location>
        <begin position="1"/>
        <end position="35"/>
    </location>
</feature>
<evidence type="ECO:0000313" key="3">
    <source>
        <dbReference type="Proteomes" id="UP001295684"/>
    </source>
</evidence>
<keyword evidence="3" id="KW-1185">Reference proteome</keyword>
<feature type="compositionally biased region" description="Polar residues" evidence="1">
    <location>
        <begin position="11"/>
        <end position="31"/>
    </location>
</feature>
<feature type="region of interest" description="Disordered" evidence="1">
    <location>
        <begin position="343"/>
        <end position="364"/>
    </location>
</feature>
<sequence length="570" mass="64336">MLPKEHETSNEDQTPKSQIQEPQFSSSQLENWRQHVEKEAEQDLLLLVKTDGTTDHSFVNKLRVLLEHFLTDQKSTNEEDQPGLGGNLDTGRSTFQDKKLKGELEEPNFNRLTIHNKLAKANNDELLNGYISIDQIKKRMLSCSKSSKNSTSKDQKGRNIAKSKILYKTLLSSAFRNTDLVKTSDFCSLFVENILEVNQRLISHQIKFIDLQKEIEGVDEKYLSMKSNLIAPNSCMSSGNLLKNSDIAPRIVEIHLNPPRLTLDHSKMPGLVADENNKYLFFFYDACGRYLGKLEQGDSNTESCSPGSSSLTIDGCKINNDLSLLQNVKVQIYNSNEDFCTETPGDPSGILSDDVDSNSNSSGADYKFRFRQTPDLKLGDFGDIKEEEEDYEKEFLPHFATSKIILPEVIEPCQETISVTAEVIKETQCEENEDSDDDSFLDDDDGIGLGSTRKRTKHINIGTMHLSFGVKYEDIEQRLDCNKKNETDKLNLAVEALTKEIDDTRLSLKNSICWANSIEFSPILGLYDNKTDPLPQTPCDEFQDFFEEPLVRSSILCGSGRTSDDCCIIF</sequence>
<dbReference type="EMBL" id="CAMPGE010001037">
    <property type="protein sequence ID" value="CAI2359804.1"/>
    <property type="molecule type" value="Genomic_DNA"/>
</dbReference>
<dbReference type="Proteomes" id="UP001295684">
    <property type="component" value="Unassembled WGS sequence"/>
</dbReference>
<protein>
    <submittedName>
        <fullName evidence="2">Uncharacterized protein</fullName>
    </submittedName>
</protein>
<gene>
    <name evidence="2" type="ORF">ECRASSUSDP1_LOCUS1098</name>
</gene>
<proteinExistence type="predicted"/>